<sequence length="121" mass="13470">MRALHFKKYISRKDGKNVCVRKKNAIQRKNNMAEHAGGFSTPGGVFIGFGIYSPVISTDDEDCAPPQFPTEPPPDNFDEEVSDKAQMMLPVLSHALHSSIRSFTTYKCDMEKKTVCNSAKS</sequence>
<comment type="caution">
    <text evidence="1">The sequence shown here is derived from an EMBL/GenBank/DDBJ whole genome shotgun (WGS) entry which is preliminary data.</text>
</comment>
<dbReference type="AlphaFoldDB" id="A0A8X6T6T1"/>
<reference evidence="1" key="1">
    <citation type="submission" date="2020-08" db="EMBL/GenBank/DDBJ databases">
        <title>Multicomponent nature underlies the extraordinary mechanical properties of spider dragline silk.</title>
        <authorList>
            <person name="Kono N."/>
            <person name="Nakamura H."/>
            <person name="Mori M."/>
            <person name="Yoshida Y."/>
            <person name="Ohtoshi R."/>
            <person name="Malay A.D."/>
            <person name="Moran D.A.P."/>
            <person name="Tomita M."/>
            <person name="Numata K."/>
            <person name="Arakawa K."/>
        </authorList>
    </citation>
    <scope>NUCLEOTIDE SEQUENCE</scope>
</reference>
<accession>A0A8X6T6T1</accession>
<evidence type="ECO:0000313" key="2">
    <source>
        <dbReference type="Proteomes" id="UP000887013"/>
    </source>
</evidence>
<name>A0A8X6T6T1_NEPPI</name>
<proteinExistence type="predicted"/>
<protein>
    <submittedName>
        <fullName evidence="1">Uncharacterized protein</fullName>
    </submittedName>
</protein>
<dbReference type="EMBL" id="BMAW01003446">
    <property type="protein sequence ID" value="GFS83675.1"/>
    <property type="molecule type" value="Genomic_DNA"/>
</dbReference>
<evidence type="ECO:0000313" key="1">
    <source>
        <dbReference type="EMBL" id="GFS83675.1"/>
    </source>
</evidence>
<gene>
    <name evidence="1" type="ORF">NPIL_362371</name>
</gene>
<keyword evidence="2" id="KW-1185">Reference proteome</keyword>
<organism evidence="1 2">
    <name type="scientific">Nephila pilipes</name>
    <name type="common">Giant wood spider</name>
    <name type="synonym">Nephila maculata</name>
    <dbReference type="NCBI Taxonomy" id="299642"/>
    <lineage>
        <taxon>Eukaryota</taxon>
        <taxon>Metazoa</taxon>
        <taxon>Ecdysozoa</taxon>
        <taxon>Arthropoda</taxon>
        <taxon>Chelicerata</taxon>
        <taxon>Arachnida</taxon>
        <taxon>Araneae</taxon>
        <taxon>Araneomorphae</taxon>
        <taxon>Entelegynae</taxon>
        <taxon>Araneoidea</taxon>
        <taxon>Nephilidae</taxon>
        <taxon>Nephila</taxon>
    </lineage>
</organism>
<dbReference type="Proteomes" id="UP000887013">
    <property type="component" value="Unassembled WGS sequence"/>
</dbReference>